<protein>
    <submittedName>
        <fullName evidence="2">Uncharacterized protein</fullName>
    </submittedName>
</protein>
<evidence type="ECO:0000313" key="3">
    <source>
        <dbReference type="Proteomes" id="UP000770661"/>
    </source>
</evidence>
<dbReference type="Proteomes" id="UP000770661">
    <property type="component" value="Unassembled WGS sequence"/>
</dbReference>
<sequence>MSQCGGEVSNTAMLDTEGRGRREGRQSEGLRHEPGVVQSNGHAGMSRKRVNTWNKMHATAASPAEPEGLQLKQRREEGAELVARTSQGVARNVIPGGAPRLFPMSNTSAILPSAMLFLDYYVRLSHPPLCSPS</sequence>
<gene>
    <name evidence="2" type="ORF">GWK47_043610</name>
</gene>
<name>A0A8J4YFZ7_CHIOP</name>
<feature type="compositionally biased region" description="Basic and acidic residues" evidence="1">
    <location>
        <begin position="16"/>
        <end position="34"/>
    </location>
</feature>
<feature type="region of interest" description="Disordered" evidence="1">
    <location>
        <begin position="1"/>
        <end position="46"/>
    </location>
</feature>
<evidence type="ECO:0000256" key="1">
    <source>
        <dbReference type="SAM" id="MobiDB-lite"/>
    </source>
</evidence>
<comment type="caution">
    <text evidence="2">The sequence shown here is derived from an EMBL/GenBank/DDBJ whole genome shotgun (WGS) entry which is preliminary data.</text>
</comment>
<accession>A0A8J4YFZ7</accession>
<proteinExistence type="predicted"/>
<keyword evidence="3" id="KW-1185">Reference proteome</keyword>
<dbReference type="EMBL" id="JACEEZ010008899">
    <property type="protein sequence ID" value="KAG0722916.1"/>
    <property type="molecule type" value="Genomic_DNA"/>
</dbReference>
<feature type="compositionally biased region" description="Polar residues" evidence="1">
    <location>
        <begin position="1"/>
        <end position="13"/>
    </location>
</feature>
<reference evidence="2" key="1">
    <citation type="submission" date="2020-07" db="EMBL/GenBank/DDBJ databases">
        <title>The High-quality genome of the commercially important snow crab, Chionoecetes opilio.</title>
        <authorList>
            <person name="Jeong J.-H."/>
            <person name="Ryu S."/>
        </authorList>
    </citation>
    <scope>NUCLEOTIDE SEQUENCE</scope>
    <source>
        <strain evidence="2">MADBK_172401_WGS</strain>
        <tissue evidence="2">Digestive gland</tissue>
    </source>
</reference>
<dbReference type="AlphaFoldDB" id="A0A8J4YFZ7"/>
<evidence type="ECO:0000313" key="2">
    <source>
        <dbReference type="EMBL" id="KAG0722916.1"/>
    </source>
</evidence>
<organism evidence="2 3">
    <name type="scientific">Chionoecetes opilio</name>
    <name type="common">Atlantic snow crab</name>
    <name type="synonym">Cancer opilio</name>
    <dbReference type="NCBI Taxonomy" id="41210"/>
    <lineage>
        <taxon>Eukaryota</taxon>
        <taxon>Metazoa</taxon>
        <taxon>Ecdysozoa</taxon>
        <taxon>Arthropoda</taxon>
        <taxon>Crustacea</taxon>
        <taxon>Multicrustacea</taxon>
        <taxon>Malacostraca</taxon>
        <taxon>Eumalacostraca</taxon>
        <taxon>Eucarida</taxon>
        <taxon>Decapoda</taxon>
        <taxon>Pleocyemata</taxon>
        <taxon>Brachyura</taxon>
        <taxon>Eubrachyura</taxon>
        <taxon>Majoidea</taxon>
        <taxon>Majidae</taxon>
        <taxon>Chionoecetes</taxon>
    </lineage>
</organism>